<dbReference type="InterPro" id="IPR001647">
    <property type="entry name" value="HTH_TetR"/>
</dbReference>
<evidence type="ECO:0000259" key="6">
    <source>
        <dbReference type="PROSITE" id="PS50977"/>
    </source>
</evidence>
<dbReference type="InterPro" id="IPR054156">
    <property type="entry name" value="YxaF_TetR_C"/>
</dbReference>
<dbReference type="SUPFAM" id="SSF46689">
    <property type="entry name" value="Homeodomain-like"/>
    <property type="match status" value="1"/>
</dbReference>
<dbReference type="PANTHER" id="PTHR30055">
    <property type="entry name" value="HTH-TYPE TRANSCRIPTIONAL REGULATOR RUTR"/>
    <property type="match status" value="1"/>
</dbReference>
<evidence type="ECO:0000313" key="8">
    <source>
        <dbReference type="Proteomes" id="UP000290174"/>
    </source>
</evidence>
<dbReference type="InterPro" id="IPR036271">
    <property type="entry name" value="Tet_transcr_reg_TetR-rel_C_sf"/>
</dbReference>
<feature type="region of interest" description="Disordered" evidence="5">
    <location>
        <begin position="1"/>
        <end position="23"/>
    </location>
</feature>
<evidence type="ECO:0000256" key="3">
    <source>
        <dbReference type="ARBA" id="ARBA00023163"/>
    </source>
</evidence>
<keyword evidence="3" id="KW-0804">Transcription</keyword>
<evidence type="ECO:0000256" key="1">
    <source>
        <dbReference type="ARBA" id="ARBA00023015"/>
    </source>
</evidence>
<dbReference type="Pfam" id="PF21993">
    <property type="entry name" value="TetR_C_13_2"/>
    <property type="match status" value="1"/>
</dbReference>
<dbReference type="PROSITE" id="PS50977">
    <property type="entry name" value="HTH_TETR_2"/>
    <property type="match status" value="1"/>
</dbReference>
<evidence type="ECO:0000313" key="7">
    <source>
        <dbReference type="EMBL" id="RXH01016.1"/>
    </source>
</evidence>
<dbReference type="PANTHER" id="PTHR30055:SF200">
    <property type="entry name" value="HTH-TYPE TRANSCRIPTIONAL REPRESSOR BDCR"/>
    <property type="match status" value="1"/>
</dbReference>
<proteinExistence type="predicted"/>
<organism evidence="7 8">
    <name type="scientific">Bradyrhizobium zhanjiangense</name>
    <dbReference type="NCBI Taxonomy" id="1325107"/>
    <lineage>
        <taxon>Bacteria</taxon>
        <taxon>Pseudomonadati</taxon>
        <taxon>Pseudomonadota</taxon>
        <taxon>Alphaproteobacteria</taxon>
        <taxon>Hyphomicrobiales</taxon>
        <taxon>Nitrobacteraceae</taxon>
        <taxon>Bradyrhizobium</taxon>
    </lineage>
</organism>
<dbReference type="Gene3D" id="1.10.357.10">
    <property type="entry name" value="Tetracycline Repressor, domain 2"/>
    <property type="match status" value="1"/>
</dbReference>
<keyword evidence="1" id="KW-0805">Transcription regulation</keyword>
<evidence type="ECO:0000256" key="2">
    <source>
        <dbReference type="ARBA" id="ARBA00023125"/>
    </source>
</evidence>
<comment type="caution">
    <text evidence="7">The sequence shown here is derived from an EMBL/GenBank/DDBJ whole genome shotgun (WGS) entry which is preliminary data.</text>
</comment>
<dbReference type="SUPFAM" id="SSF48498">
    <property type="entry name" value="Tetracyclin repressor-like, C-terminal domain"/>
    <property type="match status" value="1"/>
</dbReference>
<feature type="domain" description="HTH tetR-type" evidence="6">
    <location>
        <begin position="23"/>
        <end position="83"/>
    </location>
</feature>
<dbReference type="InterPro" id="IPR009057">
    <property type="entry name" value="Homeodomain-like_sf"/>
</dbReference>
<dbReference type="FunFam" id="1.10.10.60:FF:000141">
    <property type="entry name" value="TetR family transcriptional regulator"/>
    <property type="match status" value="1"/>
</dbReference>
<accession>A0A4Q0QVW8</accession>
<keyword evidence="2 4" id="KW-0238">DNA-binding</keyword>
<dbReference type="EMBL" id="RKMK01000005">
    <property type="protein sequence ID" value="RXH01016.1"/>
    <property type="molecule type" value="Genomic_DNA"/>
</dbReference>
<gene>
    <name evidence="7" type="ORF">EAS61_08260</name>
</gene>
<name>A0A4Q0QVW8_9BRAD</name>
<dbReference type="Pfam" id="PF00440">
    <property type="entry name" value="TetR_N"/>
    <property type="match status" value="1"/>
</dbReference>
<dbReference type="InterPro" id="IPR050109">
    <property type="entry name" value="HTH-type_TetR-like_transc_reg"/>
</dbReference>
<feature type="DNA-binding region" description="H-T-H motif" evidence="4">
    <location>
        <begin position="46"/>
        <end position="65"/>
    </location>
</feature>
<reference evidence="7 8" key="1">
    <citation type="submission" date="2018-11" db="EMBL/GenBank/DDBJ databases">
        <title>Bradyrhizobium sp. nov., isolated from effective nodules of peanut in China.</title>
        <authorList>
            <person name="Li Y."/>
        </authorList>
    </citation>
    <scope>NUCLEOTIDE SEQUENCE [LARGE SCALE GENOMIC DNA]</scope>
    <source>
        <strain evidence="7 8">CCBAU 51770</strain>
    </source>
</reference>
<protein>
    <submittedName>
        <fullName evidence="7">TetR/AcrR family transcriptional regulator</fullName>
    </submittedName>
</protein>
<dbReference type="AlphaFoldDB" id="A0A4Q0QVW8"/>
<dbReference type="PRINTS" id="PR00455">
    <property type="entry name" value="HTHTETR"/>
</dbReference>
<evidence type="ECO:0000256" key="4">
    <source>
        <dbReference type="PROSITE-ProRule" id="PRU00335"/>
    </source>
</evidence>
<dbReference type="GO" id="GO:0003700">
    <property type="term" value="F:DNA-binding transcription factor activity"/>
    <property type="evidence" value="ECO:0007669"/>
    <property type="project" value="TreeGrafter"/>
</dbReference>
<dbReference type="Proteomes" id="UP000290174">
    <property type="component" value="Unassembled WGS sequence"/>
</dbReference>
<sequence>MKGPVLSSEQDARYRMAPPPAPQTMKERILQTADKLFYLQGIRAIGVDTIAAEIGISKRTLYNHFPSKDALIAAYLERRFVSARPSDKPPAEQILATFDSLERRFASKDFRGCPFVNAVAELGPSDRAVKKIAIAFKESRRVWFRDRLTELGVADADALATQLVLLVDGSIAQDLVRDDPAMARAAKEAAKVLLRNAGVDVGDDAKPVKDKRPPQ</sequence>
<dbReference type="GO" id="GO:0000976">
    <property type="term" value="F:transcription cis-regulatory region binding"/>
    <property type="evidence" value="ECO:0007669"/>
    <property type="project" value="TreeGrafter"/>
</dbReference>
<evidence type="ECO:0000256" key="5">
    <source>
        <dbReference type="SAM" id="MobiDB-lite"/>
    </source>
</evidence>